<evidence type="ECO:0000313" key="4">
    <source>
        <dbReference type="EMBL" id="RAX41956.1"/>
    </source>
</evidence>
<dbReference type="Gene3D" id="3.30.450.90">
    <property type="match status" value="1"/>
</dbReference>
<dbReference type="RefSeq" id="WP_112341647.1">
    <property type="nucleotide sequence ID" value="NZ_QMKK01000025.1"/>
</dbReference>
<dbReference type="AlphaFoldDB" id="A0A329YEW3"/>
<dbReference type="SMART" id="SM00382">
    <property type="entry name" value="AAA"/>
    <property type="match status" value="1"/>
</dbReference>
<dbReference type="OrthoDB" id="9810761at2"/>
<dbReference type="Proteomes" id="UP000251205">
    <property type="component" value="Unassembled WGS sequence"/>
</dbReference>
<dbReference type="SUPFAM" id="SSF52540">
    <property type="entry name" value="P-loop containing nucleoside triphosphate hydrolases"/>
    <property type="match status" value="1"/>
</dbReference>
<dbReference type="EMBL" id="QMKK01000025">
    <property type="protein sequence ID" value="RAX41956.1"/>
    <property type="molecule type" value="Genomic_DNA"/>
</dbReference>
<protein>
    <submittedName>
        <fullName evidence="4">P-type DNA transfer ATPase VirB11</fullName>
    </submittedName>
</protein>
<dbReference type="InterPro" id="IPR050921">
    <property type="entry name" value="T4SS_GSP_E_ATPase"/>
</dbReference>
<comment type="caution">
    <text evidence="4">The sequence shown here is derived from an EMBL/GenBank/DDBJ whole genome shotgun (WGS) entry which is preliminary data.</text>
</comment>
<organism evidence="4 5">
    <name type="scientific">Rhizobium tropici</name>
    <dbReference type="NCBI Taxonomy" id="398"/>
    <lineage>
        <taxon>Bacteria</taxon>
        <taxon>Pseudomonadati</taxon>
        <taxon>Pseudomonadota</taxon>
        <taxon>Alphaproteobacteria</taxon>
        <taxon>Hyphomicrobiales</taxon>
        <taxon>Rhizobiaceae</taxon>
        <taxon>Rhizobium/Agrobacterium group</taxon>
        <taxon>Rhizobium</taxon>
    </lineage>
</organism>
<accession>A0A329YEW3</accession>
<evidence type="ECO:0000313" key="5">
    <source>
        <dbReference type="Proteomes" id="UP000251205"/>
    </source>
</evidence>
<dbReference type="InterPro" id="IPR003593">
    <property type="entry name" value="AAA+_ATPase"/>
</dbReference>
<evidence type="ECO:0000256" key="2">
    <source>
        <dbReference type="ARBA" id="ARBA00022840"/>
    </source>
</evidence>
<dbReference type="Pfam" id="PF00437">
    <property type="entry name" value="T2SSE"/>
    <property type="match status" value="1"/>
</dbReference>
<feature type="domain" description="AAA+ ATPase" evidence="3">
    <location>
        <begin position="162"/>
        <end position="317"/>
    </location>
</feature>
<comment type="similarity">
    <text evidence="1">Belongs to the GSP E family.</text>
</comment>
<dbReference type="PANTHER" id="PTHR30486">
    <property type="entry name" value="TWITCHING MOTILITY PROTEIN PILT"/>
    <property type="match status" value="1"/>
</dbReference>
<dbReference type="GO" id="GO:0043684">
    <property type="term" value="C:type IV secretion system complex"/>
    <property type="evidence" value="ECO:0007669"/>
    <property type="project" value="InterPro"/>
</dbReference>
<gene>
    <name evidence="4" type="primary">virB11</name>
    <name evidence="4" type="ORF">DQ393_10245</name>
</gene>
<dbReference type="CDD" id="cd01130">
    <property type="entry name" value="VirB11-like_ATPase"/>
    <property type="match status" value="1"/>
</dbReference>
<keyword evidence="2" id="KW-0547">Nucleotide-binding</keyword>
<dbReference type="NCBIfam" id="TIGR02788">
    <property type="entry name" value="VirB11"/>
    <property type="match status" value="1"/>
</dbReference>
<dbReference type="PANTHER" id="PTHR30486:SF6">
    <property type="entry name" value="TYPE IV PILUS RETRACTATION ATPASE PILT"/>
    <property type="match status" value="1"/>
</dbReference>
<dbReference type="Gene3D" id="3.40.50.300">
    <property type="entry name" value="P-loop containing nucleotide triphosphate hydrolases"/>
    <property type="match status" value="1"/>
</dbReference>
<dbReference type="GO" id="GO:0044097">
    <property type="term" value="P:secretion by the type IV secretion system"/>
    <property type="evidence" value="ECO:0007669"/>
    <property type="project" value="InterPro"/>
</dbReference>
<dbReference type="GO" id="GO:0016887">
    <property type="term" value="F:ATP hydrolysis activity"/>
    <property type="evidence" value="ECO:0007669"/>
    <property type="project" value="InterPro"/>
</dbReference>
<evidence type="ECO:0000259" key="3">
    <source>
        <dbReference type="SMART" id="SM00382"/>
    </source>
</evidence>
<proteinExistence type="inferred from homology"/>
<keyword evidence="2" id="KW-0067">ATP-binding</keyword>
<evidence type="ECO:0000256" key="1">
    <source>
        <dbReference type="ARBA" id="ARBA00006611"/>
    </source>
</evidence>
<sequence length="329" mass="36401">MAEASDARVVRELLLPLSRFLKDTSLYEIVVNRPGEVLTEGAEGWRHHALPDLSFEKLMRLARAIASYSNQAIDEARPVLSASLPDEERIQIVVPPATSKGTVSVTIRKPSSVTLTLDDLERGELFSNVSSPNRHSESSDARLDKILKAGNYATFLRAAVLARKNIIISGATGSGKTTLSKALIRHIPEHERIISIEDTPELVISQPNHVRLFYSKGGQGPAKISAKDLLESCLRMRPDRILLQELRDGSAFYYIRNVNSGHPGSITTVHADSAALAFEQLTLLVKESEGGRDLKRSDIRSLLKVAVDIIVQCRRIDGQFRVSEIYFEP</sequence>
<dbReference type="InterPro" id="IPR014155">
    <property type="entry name" value="VirB11"/>
</dbReference>
<name>A0A329YEW3_RHITR</name>
<reference evidence="4 5" key="1">
    <citation type="submission" date="2018-06" db="EMBL/GenBank/DDBJ databases">
        <title>Whole Genome Sequence of an efficient microsymbiont, Rhizobium tropici.</title>
        <authorList>
            <person name="Srinivasan R."/>
            <person name="Singh H.V."/>
            <person name="Srivastava R."/>
            <person name="Kumari B."/>
            <person name="Radhakrishna A."/>
        </authorList>
    </citation>
    <scope>NUCLEOTIDE SEQUENCE [LARGE SCALE GENOMIC DNA]</scope>
    <source>
        <strain evidence="4 5">IGFRI Rhizo-19</strain>
    </source>
</reference>
<dbReference type="InterPro" id="IPR001482">
    <property type="entry name" value="T2SS/T4SS_dom"/>
</dbReference>
<dbReference type="InterPro" id="IPR027417">
    <property type="entry name" value="P-loop_NTPase"/>
</dbReference>